<dbReference type="AlphaFoldDB" id="A0A1I7CUZ4"/>
<keyword evidence="6" id="KW-1185">Reference proteome</keyword>
<sequence>MAGAKETPRQRMIGMMYLVLTALLALQVSNQILQKFVLINDGMERTSRNFINKNKKTVESIEYTVDQQGNKEVDVPKVAAANQIREATKETYDYLEQIKQDLITQSNAKNEEGNYVNAQLKNTEITGNLFANNGKGEEMKAILNAYPAKISEILTSVGLSDLKFDDIAKDASEIELFANDREARNKDFVALTFVKSPVGAVMALISQFQNEVLNIESEALTAVQNTIGSFFFKADVTEARIAALSNVVAAGTKFEADMFIASSSTASVPTMTIDGRSVPVDATGFGKIEFNVTPASEYDDRGLARRVINGEIITNVGGEDKVLPVEYEYFVAQPVIKVSSEVVQQLYADCANELLIEVPALGNTYSPEFSVSNGQSIKGSKPGQLTVIPGASGKVNIGVSSGGNKIGTVDYDIKPVPAPTLVPATSNGSEIDLSQAQAISSLMGLKMLAKAEPTFARTMAKDATFEVTGGEMRLLRNEVPRQTVQITNGNSLAMRSLLESARAGDVVVFEIRQVTRTNFRGNKIPSELRQVVPIRVK</sequence>
<feature type="domain" description="Gliding motility-associated protein GldM N-terminal" evidence="2">
    <location>
        <begin position="31"/>
        <end position="224"/>
    </location>
</feature>
<dbReference type="RefSeq" id="WP_091695786.1">
    <property type="nucleotide sequence ID" value="NZ_FPBF01000005.1"/>
</dbReference>
<dbReference type="InterPro" id="IPR048406">
    <property type="entry name" value="GldM_Ig-like-2"/>
</dbReference>
<organism evidence="5 6">
    <name type="scientific">Algoriphagus locisalis</name>
    <dbReference type="NCBI Taxonomy" id="305507"/>
    <lineage>
        <taxon>Bacteria</taxon>
        <taxon>Pseudomonadati</taxon>
        <taxon>Bacteroidota</taxon>
        <taxon>Cytophagia</taxon>
        <taxon>Cytophagales</taxon>
        <taxon>Cyclobacteriaceae</taxon>
        <taxon>Algoriphagus</taxon>
    </lineage>
</organism>
<dbReference type="Pfam" id="PF12080">
    <property type="entry name" value="GldM_4th"/>
    <property type="match status" value="1"/>
</dbReference>
<dbReference type="STRING" id="305507.SAMN04489724_3468"/>
<dbReference type="InterPro" id="IPR019859">
    <property type="entry name" value="Motility-assoc_prot_GldM"/>
</dbReference>
<feature type="domain" description="Gliding motility-associated protein GldM first immunoglobulin-like" evidence="3">
    <location>
        <begin position="232"/>
        <end position="333"/>
    </location>
</feature>
<feature type="domain" description="Gliding motility-associated protein GldM C-terminal" evidence="1">
    <location>
        <begin position="417"/>
        <end position="535"/>
    </location>
</feature>
<evidence type="ECO:0000313" key="5">
    <source>
        <dbReference type="EMBL" id="SFU03224.1"/>
    </source>
</evidence>
<dbReference type="Pfam" id="PF21602">
    <property type="entry name" value="GldM_3rd"/>
    <property type="match status" value="1"/>
</dbReference>
<dbReference type="EMBL" id="FPBF01000005">
    <property type="protein sequence ID" value="SFU03224.1"/>
    <property type="molecule type" value="Genomic_DNA"/>
</dbReference>
<dbReference type="InterPro" id="IPR022719">
    <property type="entry name" value="Motility-assoc_prot_GldM_C"/>
</dbReference>
<protein>
    <submittedName>
        <fullName evidence="5">Gliding motility-associated protein GldM</fullName>
    </submittedName>
</protein>
<accession>A0A1I7CUZ4</accession>
<dbReference type="InterPro" id="IPR048405">
    <property type="entry name" value="GldM_Ig-like-1"/>
</dbReference>
<feature type="domain" description="Gliding motility-associated protein GldM second immunoglobulin-like" evidence="4">
    <location>
        <begin position="335"/>
        <end position="414"/>
    </location>
</feature>
<dbReference type="Pfam" id="PF12081">
    <property type="entry name" value="GldM_1st"/>
    <property type="match status" value="1"/>
</dbReference>
<reference evidence="6" key="1">
    <citation type="submission" date="2016-10" db="EMBL/GenBank/DDBJ databases">
        <authorList>
            <person name="Varghese N."/>
            <person name="Submissions S."/>
        </authorList>
    </citation>
    <scope>NUCLEOTIDE SEQUENCE [LARGE SCALE GENOMIC DNA]</scope>
    <source>
        <strain evidence="6">DSM 23445</strain>
    </source>
</reference>
<evidence type="ECO:0000259" key="1">
    <source>
        <dbReference type="Pfam" id="PF12080"/>
    </source>
</evidence>
<dbReference type="Pfam" id="PF21601">
    <property type="entry name" value="GldM_2nd"/>
    <property type="match status" value="1"/>
</dbReference>
<evidence type="ECO:0000259" key="3">
    <source>
        <dbReference type="Pfam" id="PF21601"/>
    </source>
</evidence>
<dbReference type="NCBIfam" id="TIGR03517">
    <property type="entry name" value="GldM_gliding"/>
    <property type="match status" value="1"/>
</dbReference>
<evidence type="ECO:0000259" key="4">
    <source>
        <dbReference type="Pfam" id="PF21602"/>
    </source>
</evidence>
<evidence type="ECO:0000259" key="2">
    <source>
        <dbReference type="Pfam" id="PF12081"/>
    </source>
</evidence>
<dbReference type="InterPro" id="IPR022720">
    <property type="entry name" value="Motility-assoc_prot_GldM_N"/>
</dbReference>
<dbReference type="Proteomes" id="UP000199673">
    <property type="component" value="Unassembled WGS sequence"/>
</dbReference>
<evidence type="ECO:0000313" key="6">
    <source>
        <dbReference type="Proteomes" id="UP000199673"/>
    </source>
</evidence>
<proteinExistence type="predicted"/>
<gene>
    <name evidence="5" type="ORF">SAMN04489724_3468</name>
</gene>
<dbReference type="OrthoDB" id="1490890at2"/>
<name>A0A1I7CUZ4_9BACT</name>